<dbReference type="GO" id="GO:0006264">
    <property type="term" value="P:mitochondrial DNA replication"/>
    <property type="evidence" value="ECO:0007669"/>
    <property type="project" value="TreeGrafter"/>
</dbReference>
<evidence type="ECO:0000256" key="5">
    <source>
        <dbReference type="ARBA" id="ARBA00044677"/>
    </source>
</evidence>
<keyword evidence="9" id="KW-1185">Reference proteome</keyword>
<dbReference type="Proteomes" id="UP000594262">
    <property type="component" value="Unplaced"/>
</dbReference>
<comment type="catalytic activity">
    <reaction evidence="5">
        <text>ssDNA + n NTP = ssDNA/pppN(pN)n-1 hybrid + (n-1) diphosphate.</text>
        <dbReference type="EC" id="2.7.7.102"/>
    </reaction>
</comment>
<evidence type="ECO:0000256" key="7">
    <source>
        <dbReference type="ARBA" id="ARBA00047303"/>
    </source>
</evidence>
<sequence length="707" mass="82345">MNAINGIKNGMSPKSFYSGSTKKEYLYLLSKKRKRLERENEYIKRPLPKIQIYENCFTERRVWKKFHRQQDALEYCQRVKEKSVCLFSLEKQDGKRSFLVTTRKQFWNRYNTMDPTKKHFYEVIMENNPCRLYFDIEYKYEFNPGLDGCAVTDLFIRYVCHCLNKEFNIHCTPKNVIDMSSSTNTKFSRHLIFIHPKLLFQNNIQCGDFVKEICFSLRSFFLTGSHNKFLPINDDGDSKENIINAPTKDLQDIMIMNEKNEQMFICDLCVYSKNRNFRLYLSSKVSKHVPLVLSDESNRYTFKTRPKRRDMYIKYQMKNLRFDEDFEKFADTLVCPADYKENDILCYGNENACKIVKQFDRSTSQPNNHYKTGVSSLFPDLDKFVVDTVNRNGPKGHIRRWIHYEDRQMIIYDIGDNRWCGNIKREHKSNHIYYVADLTFSQLYQKCHDFECCAYRSEEIPIPKDINPINSETTGNILDDDLMAIFDSDIDFVGKKEDFFNEGDTVLDEEILKLSTTSMFENTDSTASNRIGDASPNAGNSSTNPFFSTFNSNSERPNNASCESSTFTTLVNDTIDEDINIGSSDDEIFLDKSLSFTEDNVNQESVSWTANNVLSLNSPEDLFGNSQTWSDSLVSQPEFTEDADFSLRPPQFNSIKSDLNYDSELSATSSAFKPNEHLNVLDSKNVVFSSSQENTLNKFFEEDFSFD</sequence>
<name>A0A7M5VGC7_9CNID</name>
<dbReference type="PANTHER" id="PTHR31399:SF0">
    <property type="entry name" value="DNA-DIRECTED PRIMASE_POLYMERASE PROTEIN"/>
    <property type="match status" value="1"/>
</dbReference>
<reference evidence="8" key="1">
    <citation type="submission" date="2021-01" db="UniProtKB">
        <authorList>
            <consortium name="EnsemblMetazoa"/>
        </authorList>
    </citation>
    <scope>IDENTIFICATION</scope>
</reference>
<evidence type="ECO:0000256" key="4">
    <source>
        <dbReference type="ARBA" id="ARBA00026139"/>
    </source>
</evidence>
<evidence type="ECO:0000313" key="8">
    <source>
        <dbReference type="EnsemblMetazoa" id="CLYHEMP011527.1"/>
    </source>
</evidence>
<dbReference type="EC" id="2.7.7.102" evidence="6"/>
<dbReference type="GO" id="GO:0003887">
    <property type="term" value="F:DNA-directed DNA polymerase activity"/>
    <property type="evidence" value="ECO:0007669"/>
    <property type="project" value="UniProtKB-KW"/>
</dbReference>
<evidence type="ECO:0000256" key="2">
    <source>
        <dbReference type="ARBA" id="ARBA00012417"/>
    </source>
</evidence>
<accession>A0A7M5VGC7</accession>
<dbReference type="GO" id="GO:0042276">
    <property type="term" value="P:error-prone translesion synthesis"/>
    <property type="evidence" value="ECO:0007669"/>
    <property type="project" value="InterPro"/>
</dbReference>
<dbReference type="GO" id="GO:0003682">
    <property type="term" value="F:chromatin binding"/>
    <property type="evidence" value="ECO:0007669"/>
    <property type="project" value="TreeGrafter"/>
</dbReference>
<dbReference type="RefSeq" id="XP_066918031.1">
    <property type="nucleotide sequence ID" value="XM_067061930.1"/>
</dbReference>
<proteinExistence type="inferred from homology"/>
<dbReference type="GeneID" id="136805339"/>
<dbReference type="InterPro" id="IPR044917">
    <property type="entry name" value="PRIMPOL"/>
</dbReference>
<dbReference type="GO" id="GO:0031297">
    <property type="term" value="P:replication fork processing"/>
    <property type="evidence" value="ECO:0007669"/>
    <property type="project" value="TreeGrafter"/>
</dbReference>
<dbReference type="EnsemblMetazoa" id="CLYHEMT011527.1">
    <property type="protein sequence ID" value="CLYHEMP011527.1"/>
    <property type="gene ID" value="CLYHEMG011527"/>
</dbReference>
<dbReference type="GO" id="GO:0009411">
    <property type="term" value="P:response to UV"/>
    <property type="evidence" value="ECO:0007669"/>
    <property type="project" value="TreeGrafter"/>
</dbReference>
<protein>
    <recommendedName>
        <fullName evidence="4">DNA-directed primase/polymerase protein</fullName>
        <ecNumber evidence="6">2.7.7.102</ecNumber>
        <ecNumber evidence="2">2.7.7.7</ecNumber>
    </recommendedName>
</protein>
<comment type="similarity">
    <text evidence="1">Belongs to the eukaryotic-type primase small subunit family.</text>
</comment>
<evidence type="ECO:0000256" key="1">
    <source>
        <dbReference type="ARBA" id="ARBA00009762"/>
    </source>
</evidence>
<organism evidence="8 9">
    <name type="scientific">Clytia hemisphaerica</name>
    <dbReference type="NCBI Taxonomy" id="252671"/>
    <lineage>
        <taxon>Eukaryota</taxon>
        <taxon>Metazoa</taxon>
        <taxon>Cnidaria</taxon>
        <taxon>Hydrozoa</taxon>
        <taxon>Hydroidolina</taxon>
        <taxon>Leptothecata</taxon>
        <taxon>Obeliida</taxon>
        <taxon>Clytiidae</taxon>
        <taxon>Clytia</taxon>
    </lineage>
</organism>
<dbReference type="PANTHER" id="PTHR31399">
    <property type="entry name" value="DNA-DIRECTED PRIMASE / POLYMERASE PROTEIN"/>
    <property type="match status" value="1"/>
</dbReference>
<keyword evidence="3" id="KW-0808">Transferase</keyword>
<dbReference type="GO" id="GO:0005634">
    <property type="term" value="C:nucleus"/>
    <property type="evidence" value="ECO:0007669"/>
    <property type="project" value="TreeGrafter"/>
</dbReference>
<keyword evidence="3" id="KW-0239">DNA-directed DNA polymerase</keyword>
<evidence type="ECO:0000256" key="6">
    <source>
        <dbReference type="ARBA" id="ARBA00044768"/>
    </source>
</evidence>
<dbReference type="AlphaFoldDB" id="A0A7M5VGC7"/>
<keyword evidence="3" id="KW-0548">Nucleotidyltransferase</keyword>
<dbReference type="GO" id="GO:0005759">
    <property type="term" value="C:mitochondrial matrix"/>
    <property type="evidence" value="ECO:0007669"/>
    <property type="project" value="TreeGrafter"/>
</dbReference>
<dbReference type="EC" id="2.7.7.7" evidence="2"/>
<dbReference type="OrthoDB" id="5988181at2759"/>
<comment type="catalytic activity">
    <reaction evidence="7">
        <text>DNA(n) + a 2'-deoxyribonucleoside 5'-triphosphate = DNA(n+1) + diphosphate</text>
        <dbReference type="Rhea" id="RHEA:22508"/>
        <dbReference type="Rhea" id="RHEA-COMP:17339"/>
        <dbReference type="Rhea" id="RHEA-COMP:17340"/>
        <dbReference type="ChEBI" id="CHEBI:33019"/>
        <dbReference type="ChEBI" id="CHEBI:61560"/>
        <dbReference type="ChEBI" id="CHEBI:173112"/>
        <dbReference type="EC" id="2.7.7.7"/>
    </reaction>
    <physiologicalReaction direction="left-to-right" evidence="7">
        <dbReference type="Rhea" id="RHEA:22509"/>
    </physiologicalReaction>
</comment>
<dbReference type="Pfam" id="PF03121">
    <property type="entry name" value="Herpes_UL52"/>
    <property type="match status" value="1"/>
</dbReference>
<evidence type="ECO:0000313" key="9">
    <source>
        <dbReference type="Proteomes" id="UP000594262"/>
    </source>
</evidence>
<evidence type="ECO:0000256" key="3">
    <source>
        <dbReference type="ARBA" id="ARBA00022932"/>
    </source>
</evidence>